<organism evidence="1 2">
    <name type="scientific">Clostridium homopropionicum DSM 5847</name>
    <dbReference type="NCBI Taxonomy" id="1121318"/>
    <lineage>
        <taxon>Bacteria</taxon>
        <taxon>Bacillati</taxon>
        <taxon>Bacillota</taxon>
        <taxon>Clostridia</taxon>
        <taxon>Eubacteriales</taxon>
        <taxon>Clostridiaceae</taxon>
        <taxon>Clostridium</taxon>
    </lineage>
</organism>
<evidence type="ECO:0000313" key="2">
    <source>
        <dbReference type="Proteomes" id="UP000037043"/>
    </source>
</evidence>
<keyword evidence="2" id="KW-1185">Reference proteome</keyword>
<dbReference type="RefSeq" id="WP_052220583.1">
    <property type="nucleotide sequence ID" value="NZ_LHUR01000013.1"/>
</dbReference>
<accession>A0A0L6ZBR3</accession>
<evidence type="ECO:0000313" key="1">
    <source>
        <dbReference type="EMBL" id="KOA20411.1"/>
    </source>
</evidence>
<dbReference type="PATRIC" id="fig|1121318.3.peg.1006"/>
<dbReference type="AlphaFoldDB" id="A0A0L6ZBR3"/>
<dbReference type="Proteomes" id="UP000037043">
    <property type="component" value="Unassembled WGS sequence"/>
</dbReference>
<sequence>MKTTKNYASILKELLCFSDTKFVVLSKAVGYDISYISKWCKNIKIPTSKNIGIINERASEIFSEEIIKQNKVKKFYRTFEIPEPIGLEDSSNNDKLKSSIYDLLDTAYKKSEKDLSEKAEQRQEGNKVIVGKNNAATFIRELISTTLENSTTDIELICTMDICKTAANMNIDLMEEYKLQDVKVNAKMGFNMNEFEENPNFYLGKIYSILNKRWNVEFDFYDNKDMDKLNIIAIKDKFAITCSLDCDGLIEVATIITDEKIVNTIYDKAISKFRIGDILIRSTDVSSLEKGGYRTEFYSNNEFQFLSTRGFEFLLPSEVISDIVETAYAQGFGEDTAFLIRKLQITWEEMFEKSKINFIILKSALMKYIEEGEIFYTNIVYNLSVEQRKNHALKIVECMKKNSNIKVIILDDELLNYDSDFFRISAYVNNKKVFLKKNLKSKLGDLPLFYTIINEKLVRYINQYLISIKDKDFCTEYDAEAVEHILEKYGAMYLRMIEAKEFNKNHTKN</sequence>
<comment type="caution">
    <text evidence="1">The sequence shown here is derived from an EMBL/GenBank/DDBJ whole genome shotgun (WGS) entry which is preliminary data.</text>
</comment>
<gene>
    <name evidence="1" type="ORF">CLHOM_09990</name>
</gene>
<proteinExistence type="predicted"/>
<reference evidence="2" key="1">
    <citation type="submission" date="2015-08" db="EMBL/GenBank/DDBJ databases">
        <title>Genome sequence of the strict anaerobe Clostridium homopropionicum LuHBu1 (DSM 5847T).</title>
        <authorList>
            <person name="Poehlein A."/>
            <person name="Beck M."/>
            <person name="Schiel-Bengelsdorf B."/>
            <person name="Bengelsdorf F.R."/>
            <person name="Daniel R."/>
            <person name="Duerre P."/>
        </authorList>
    </citation>
    <scope>NUCLEOTIDE SEQUENCE [LARGE SCALE GENOMIC DNA]</scope>
    <source>
        <strain evidence="2">DSM 5847</strain>
    </source>
</reference>
<protein>
    <submittedName>
        <fullName evidence="1">Uncharacterized protein</fullName>
    </submittedName>
</protein>
<name>A0A0L6ZBR3_9CLOT</name>
<dbReference type="EMBL" id="LHUR01000013">
    <property type="protein sequence ID" value="KOA20411.1"/>
    <property type="molecule type" value="Genomic_DNA"/>
</dbReference>